<evidence type="ECO:0000313" key="2">
    <source>
        <dbReference type="Proteomes" id="UP000807353"/>
    </source>
</evidence>
<dbReference type="OrthoDB" id="3007819at2759"/>
<gene>
    <name evidence="1" type="ORF">BDZ94DRAFT_1270042</name>
</gene>
<dbReference type="EMBL" id="MU150333">
    <property type="protein sequence ID" value="KAF9458701.1"/>
    <property type="molecule type" value="Genomic_DNA"/>
</dbReference>
<name>A0A9P5XZU5_9AGAR</name>
<keyword evidence="2" id="KW-1185">Reference proteome</keyword>
<organism evidence="1 2">
    <name type="scientific">Collybia nuda</name>
    <dbReference type="NCBI Taxonomy" id="64659"/>
    <lineage>
        <taxon>Eukaryota</taxon>
        <taxon>Fungi</taxon>
        <taxon>Dikarya</taxon>
        <taxon>Basidiomycota</taxon>
        <taxon>Agaricomycotina</taxon>
        <taxon>Agaricomycetes</taxon>
        <taxon>Agaricomycetidae</taxon>
        <taxon>Agaricales</taxon>
        <taxon>Tricholomatineae</taxon>
        <taxon>Clitocybaceae</taxon>
        <taxon>Collybia</taxon>
    </lineage>
</organism>
<accession>A0A9P5XZU5</accession>
<reference evidence="1" key="1">
    <citation type="submission" date="2020-11" db="EMBL/GenBank/DDBJ databases">
        <authorList>
            <consortium name="DOE Joint Genome Institute"/>
            <person name="Ahrendt S."/>
            <person name="Riley R."/>
            <person name="Andreopoulos W."/>
            <person name="Labutti K."/>
            <person name="Pangilinan J."/>
            <person name="Ruiz-Duenas F.J."/>
            <person name="Barrasa J.M."/>
            <person name="Sanchez-Garcia M."/>
            <person name="Camarero S."/>
            <person name="Miyauchi S."/>
            <person name="Serrano A."/>
            <person name="Linde D."/>
            <person name="Babiker R."/>
            <person name="Drula E."/>
            <person name="Ayuso-Fernandez I."/>
            <person name="Pacheco R."/>
            <person name="Padilla G."/>
            <person name="Ferreira P."/>
            <person name="Barriuso J."/>
            <person name="Kellner H."/>
            <person name="Castanera R."/>
            <person name="Alfaro M."/>
            <person name="Ramirez L."/>
            <person name="Pisabarro A.G."/>
            <person name="Kuo A."/>
            <person name="Tritt A."/>
            <person name="Lipzen A."/>
            <person name="He G."/>
            <person name="Yan M."/>
            <person name="Ng V."/>
            <person name="Cullen D."/>
            <person name="Martin F."/>
            <person name="Rosso M.-N."/>
            <person name="Henrissat B."/>
            <person name="Hibbett D."/>
            <person name="Martinez A.T."/>
            <person name="Grigoriev I.V."/>
        </authorList>
    </citation>
    <scope>NUCLEOTIDE SEQUENCE</scope>
    <source>
        <strain evidence="1">CBS 247.69</strain>
    </source>
</reference>
<dbReference type="Proteomes" id="UP000807353">
    <property type="component" value="Unassembled WGS sequence"/>
</dbReference>
<protein>
    <submittedName>
        <fullName evidence="1">Uncharacterized protein</fullName>
    </submittedName>
</protein>
<proteinExistence type="predicted"/>
<comment type="caution">
    <text evidence="1">The sequence shown here is derived from an EMBL/GenBank/DDBJ whole genome shotgun (WGS) entry which is preliminary data.</text>
</comment>
<sequence length="71" mass="7835">MVLENGGVNEAQLFAAGFPEFILSFVCKHLSHDIDYLSSGRIKNDTNALAVWLLCFTLSHSKPCLLIRVIG</sequence>
<dbReference type="AlphaFoldDB" id="A0A9P5XZU5"/>
<evidence type="ECO:0000313" key="1">
    <source>
        <dbReference type="EMBL" id="KAF9458701.1"/>
    </source>
</evidence>